<feature type="transmembrane region" description="Helical" evidence="8">
    <location>
        <begin position="438"/>
        <end position="464"/>
    </location>
</feature>
<dbReference type="InterPro" id="IPR015943">
    <property type="entry name" value="WD40/YVTN_repeat-like_dom_sf"/>
</dbReference>
<comment type="caution">
    <text evidence="6">Lacks conserved residue(s) required for the propagation of feature annotation.</text>
</comment>
<evidence type="ECO:0000256" key="7">
    <source>
        <dbReference type="SAM" id="MobiDB-lite"/>
    </source>
</evidence>
<dbReference type="Pfam" id="PF01437">
    <property type="entry name" value="PSI"/>
    <property type="match status" value="1"/>
</dbReference>
<reference evidence="10" key="1">
    <citation type="submission" date="2025-08" db="UniProtKB">
        <authorList>
            <consortium name="Ensembl"/>
        </authorList>
    </citation>
    <scope>IDENTIFICATION</scope>
</reference>
<feature type="region of interest" description="Disordered" evidence="7">
    <location>
        <begin position="475"/>
        <end position="518"/>
    </location>
</feature>
<accession>A0A8C3JUH2</accession>
<dbReference type="PANTHER" id="PTHR11036">
    <property type="entry name" value="SEMAPHORIN"/>
    <property type="match status" value="1"/>
</dbReference>
<dbReference type="Gene3D" id="2.130.10.10">
    <property type="entry name" value="YVTN repeat-like/Quinoprotein amine dehydrogenase"/>
    <property type="match status" value="1"/>
</dbReference>
<dbReference type="InterPro" id="IPR045791">
    <property type="entry name" value="Sema4F_C"/>
</dbReference>
<feature type="region of interest" description="Disordered" evidence="7">
    <location>
        <begin position="197"/>
        <end position="223"/>
    </location>
</feature>
<evidence type="ECO:0000259" key="9">
    <source>
        <dbReference type="PROSITE" id="PS51004"/>
    </source>
</evidence>
<feature type="domain" description="Sema" evidence="9">
    <location>
        <begin position="1"/>
        <end position="330"/>
    </location>
</feature>
<dbReference type="GO" id="GO:0007411">
    <property type="term" value="P:axon guidance"/>
    <property type="evidence" value="ECO:0007669"/>
    <property type="project" value="TreeGrafter"/>
</dbReference>
<dbReference type="GO" id="GO:0030215">
    <property type="term" value="F:semaphorin receptor binding"/>
    <property type="evidence" value="ECO:0007669"/>
    <property type="project" value="InterPro"/>
</dbReference>
<dbReference type="InterPro" id="IPR036352">
    <property type="entry name" value="Semap_dom_sf"/>
</dbReference>
<dbReference type="Proteomes" id="UP000694419">
    <property type="component" value="Unplaced"/>
</dbReference>
<keyword evidence="8" id="KW-1133">Transmembrane helix</keyword>
<dbReference type="InterPro" id="IPR027231">
    <property type="entry name" value="Semaphorin"/>
</dbReference>
<name>A0A8C3JUH2_9CHAR</name>
<dbReference type="InterPro" id="IPR016201">
    <property type="entry name" value="PSI"/>
</dbReference>
<dbReference type="SUPFAM" id="SSF103575">
    <property type="entry name" value="Plexin repeat"/>
    <property type="match status" value="1"/>
</dbReference>
<dbReference type="Gene3D" id="3.30.1680.10">
    <property type="entry name" value="ligand-binding face of the semaphorins, domain 2"/>
    <property type="match status" value="1"/>
</dbReference>
<evidence type="ECO:0000313" key="11">
    <source>
        <dbReference type="Proteomes" id="UP000694419"/>
    </source>
</evidence>
<dbReference type="InterPro" id="IPR002165">
    <property type="entry name" value="Plexin_repeat"/>
</dbReference>
<proteinExistence type="inferred from homology"/>
<reference evidence="10" key="2">
    <citation type="submission" date="2025-09" db="UniProtKB">
        <authorList>
            <consortium name="Ensembl"/>
        </authorList>
    </citation>
    <scope>IDENTIFICATION</scope>
</reference>
<keyword evidence="4" id="KW-1015">Disulfide bond</keyword>
<dbReference type="AlphaFoldDB" id="A0A8C3JUH2"/>
<evidence type="ECO:0000256" key="2">
    <source>
        <dbReference type="ARBA" id="ARBA00009492"/>
    </source>
</evidence>
<dbReference type="Ensembl" id="ENSCPGT00000014714.1">
    <property type="protein sequence ID" value="ENSCPGP00000013414.1"/>
    <property type="gene ID" value="ENSCPGG00000009521.1"/>
</dbReference>
<dbReference type="Pfam" id="PF19428">
    <property type="entry name" value="Sema4F_C"/>
    <property type="match status" value="1"/>
</dbReference>
<dbReference type="InterPro" id="IPR001627">
    <property type="entry name" value="Semap_dom"/>
</dbReference>
<keyword evidence="5" id="KW-0325">Glycoprotein</keyword>
<keyword evidence="11" id="KW-1185">Reference proteome</keyword>
<dbReference type="GO" id="GO:0001755">
    <property type="term" value="P:neural crest cell migration"/>
    <property type="evidence" value="ECO:0007669"/>
    <property type="project" value="TreeGrafter"/>
</dbReference>
<evidence type="ECO:0000256" key="3">
    <source>
        <dbReference type="ARBA" id="ARBA00023136"/>
    </source>
</evidence>
<dbReference type="PROSITE" id="PS51004">
    <property type="entry name" value="SEMA"/>
    <property type="match status" value="1"/>
</dbReference>
<evidence type="ECO:0000256" key="5">
    <source>
        <dbReference type="ARBA" id="ARBA00023180"/>
    </source>
</evidence>
<dbReference type="SMART" id="SM00423">
    <property type="entry name" value="PSI"/>
    <property type="match status" value="1"/>
</dbReference>
<feature type="region of interest" description="Disordered" evidence="7">
    <location>
        <begin position="411"/>
        <end position="431"/>
    </location>
</feature>
<dbReference type="InterPro" id="IPR013783">
    <property type="entry name" value="Ig-like_fold"/>
</dbReference>
<evidence type="ECO:0000256" key="4">
    <source>
        <dbReference type="ARBA" id="ARBA00023157"/>
    </source>
</evidence>
<evidence type="ECO:0000313" key="10">
    <source>
        <dbReference type="Ensembl" id="ENSCPGP00000013414.1"/>
    </source>
</evidence>
<protein>
    <recommendedName>
        <fullName evidence="9">Sema domain-containing protein</fullName>
    </recommendedName>
</protein>
<dbReference type="GO" id="GO:0045499">
    <property type="term" value="F:chemorepellent activity"/>
    <property type="evidence" value="ECO:0007669"/>
    <property type="project" value="TreeGrafter"/>
</dbReference>
<evidence type="ECO:0000256" key="1">
    <source>
        <dbReference type="ARBA" id="ARBA00004370"/>
    </source>
</evidence>
<organism evidence="10 11">
    <name type="scientific">Calidris pygmaea</name>
    <name type="common">Spoon-billed sandpiper</name>
    <dbReference type="NCBI Taxonomy" id="425635"/>
    <lineage>
        <taxon>Eukaryota</taxon>
        <taxon>Metazoa</taxon>
        <taxon>Chordata</taxon>
        <taxon>Craniata</taxon>
        <taxon>Vertebrata</taxon>
        <taxon>Euteleostomi</taxon>
        <taxon>Archelosauria</taxon>
        <taxon>Archosauria</taxon>
        <taxon>Dinosauria</taxon>
        <taxon>Saurischia</taxon>
        <taxon>Theropoda</taxon>
        <taxon>Coelurosauria</taxon>
        <taxon>Aves</taxon>
        <taxon>Neognathae</taxon>
        <taxon>Neoaves</taxon>
        <taxon>Charadriiformes</taxon>
        <taxon>Scolopacidae</taxon>
        <taxon>Calidris</taxon>
    </lineage>
</organism>
<dbReference type="PANTHER" id="PTHR11036:SF15">
    <property type="entry name" value="SEMAPHORIN-4A"/>
    <property type="match status" value="1"/>
</dbReference>
<comment type="subcellular location">
    <subcellularLocation>
        <location evidence="1">Membrane</location>
    </subcellularLocation>
</comment>
<dbReference type="Gene3D" id="2.60.40.10">
    <property type="entry name" value="Immunoglobulins"/>
    <property type="match status" value="1"/>
</dbReference>
<comment type="similarity">
    <text evidence="2">Belongs to the semaphorin family.</text>
</comment>
<keyword evidence="8" id="KW-0812">Transmembrane</keyword>
<dbReference type="Pfam" id="PF01403">
    <property type="entry name" value="Sema"/>
    <property type="match status" value="1"/>
</dbReference>
<dbReference type="SMART" id="SM00630">
    <property type="entry name" value="Sema"/>
    <property type="match status" value="1"/>
</dbReference>
<evidence type="ECO:0000256" key="6">
    <source>
        <dbReference type="PROSITE-ProRule" id="PRU00352"/>
    </source>
</evidence>
<evidence type="ECO:0000256" key="8">
    <source>
        <dbReference type="SAM" id="Phobius"/>
    </source>
</evidence>
<dbReference type="GO" id="GO:0005886">
    <property type="term" value="C:plasma membrane"/>
    <property type="evidence" value="ECO:0007669"/>
    <property type="project" value="TreeGrafter"/>
</dbReference>
<keyword evidence="3 8" id="KW-0472">Membrane</keyword>
<dbReference type="SUPFAM" id="SSF101912">
    <property type="entry name" value="Sema domain"/>
    <property type="match status" value="1"/>
</dbReference>
<sequence length="543" mass="58018">GKGQCPFDPQHTYTALLVDGELYAGTMNNFQGNEPIISRSLGSRTLLKTDAFLRWLSADAAFVASFSIPGDDKVYFFFEETADEFDFFERLLVPRVARVCKSDVGGDKVLQKKWTTFLKAQLVCSQPGRFPFNVIHHAFALPRRGGGADFYAVFTSQWQAGRAGSAAVCAYSQEALEEVFEGKYKELNKESSRWTVYGGPDMSPRPGSVSAATPRGTGPSRGTVVVPMRRSVSVPVYPVWKVGDGEDPTGVLYVGYSGGVLQVPLANCSLHRSCAECVLARDPYCAWHSLEGSCQPTPATATEDTGGMTGLGSGGWDMGGTASPCSPLPHPAGISPQLNAVVHLPCPRRSALANYSWQQPGGHGDRGGTTLLPDHTLVVIMQQGTAGTYKCQATENGYTWTVAHYHLQDPSGAAPETDGLAEEGLSWGSSAPGTPRSYWPQFVTVTVLLAVTLVAAACLALLAYHDQLKARSKVRGCSAPHSPPSQRREKVPLNGGTGELPAPGVPTTEEEEDDESSRACCLQLDGDIDADNNRVRVPTGGTA</sequence>
<dbReference type="GO" id="GO:0071526">
    <property type="term" value="P:semaphorin-plexin signaling pathway"/>
    <property type="evidence" value="ECO:0007669"/>
    <property type="project" value="TreeGrafter"/>
</dbReference>
<dbReference type="GO" id="GO:0030335">
    <property type="term" value="P:positive regulation of cell migration"/>
    <property type="evidence" value="ECO:0007669"/>
    <property type="project" value="TreeGrafter"/>
</dbReference>